<sequence>MHVVGIDLSLTATGIAHAYTGGTTVDTITSKGTADATLPARAARLDRLTTTILDNLGDAQLVVLESPSLGQARQGGQLDRHGLWWLVAHALHRRGYPTATVTPAGRAKYATGKGNAPKDAVLLAVARRYPTVEVVNNNEADALVLAAMGTRHLGHPIDDMPLTHTAALDAAHWPTQEQP</sequence>
<keyword evidence="1" id="KW-0540">Nuclease</keyword>
<dbReference type="InterPro" id="IPR012337">
    <property type="entry name" value="RNaseH-like_sf"/>
</dbReference>
<evidence type="ECO:0000313" key="2">
    <source>
        <dbReference type="Proteomes" id="UP000250222"/>
    </source>
</evidence>
<dbReference type="RefSeq" id="WP_110852045.1">
    <property type="nucleotide sequence ID" value="NZ_QKLZ01000004.1"/>
</dbReference>
<keyword evidence="1" id="KW-0378">Hydrolase</keyword>
<proteinExistence type="predicted"/>
<dbReference type="Gene3D" id="3.30.420.10">
    <property type="entry name" value="Ribonuclease H-like superfamily/Ribonuclease H"/>
    <property type="match status" value="1"/>
</dbReference>
<dbReference type="EMBL" id="UETB01000004">
    <property type="protein sequence ID" value="SSA40412.1"/>
    <property type="molecule type" value="Genomic_DNA"/>
</dbReference>
<dbReference type="OrthoDB" id="3359450at2"/>
<accession>A0A2Y9BX90</accession>
<protein>
    <submittedName>
        <fullName evidence="1">Holliday junction resolvasome RuvABC endonuclease subunit</fullName>
    </submittedName>
</protein>
<dbReference type="Proteomes" id="UP000250222">
    <property type="component" value="Unassembled WGS sequence"/>
</dbReference>
<dbReference type="GO" id="GO:0003676">
    <property type="term" value="F:nucleic acid binding"/>
    <property type="evidence" value="ECO:0007669"/>
    <property type="project" value="InterPro"/>
</dbReference>
<dbReference type="AlphaFoldDB" id="A0A2Y9BX90"/>
<gene>
    <name evidence="1" type="ORF">SAMN05216184_104119</name>
</gene>
<keyword evidence="2" id="KW-1185">Reference proteome</keyword>
<reference evidence="1 2" key="1">
    <citation type="submission" date="2016-10" db="EMBL/GenBank/DDBJ databases">
        <authorList>
            <person name="Cai Z."/>
        </authorList>
    </citation>
    <scope>NUCLEOTIDE SEQUENCE [LARGE SCALE GENOMIC DNA]</scope>
    <source>
        <strain evidence="1 2">CGMCC 1.10826</strain>
    </source>
</reference>
<dbReference type="InterPro" id="IPR036397">
    <property type="entry name" value="RNaseH_sf"/>
</dbReference>
<dbReference type="GO" id="GO:0004519">
    <property type="term" value="F:endonuclease activity"/>
    <property type="evidence" value="ECO:0007669"/>
    <property type="project" value="UniProtKB-KW"/>
</dbReference>
<organism evidence="1 2">
    <name type="scientific">Georgenia satyanarayanai</name>
    <dbReference type="NCBI Taxonomy" id="860221"/>
    <lineage>
        <taxon>Bacteria</taxon>
        <taxon>Bacillati</taxon>
        <taxon>Actinomycetota</taxon>
        <taxon>Actinomycetes</taxon>
        <taxon>Micrococcales</taxon>
        <taxon>Bogoriellaceae</taxon>
        <taxon>Georgenia</taxon>
    </lineage>
</organism>
<keyword evidence="1" id="KW-0255">Endonuclease</keyword>
<dbReference type="SUPFAM" id="SSF53098">
    <property type="entry name" value="Ribonuclease H-like"/>
    <property type="match status" value="1"/>
</dbReference>
<name>A0A2Y9BX90_9MICO</name>
<evidence type="ECO:0000313" key="1">
    <source>
        <dbReference type="EMBL" id="SSA40412.1"/>
    </source>
</evidence>